<evidence type="ECO:0000313" key="2">
    <source>
        <dbReference type="EMBL" id="CAK64255.1"/>
    </source>
</evidence>
<dbReference type="InParanoid" id="A0C0D8"/>
<dbReference type="RefSeq" id="XP_001431653.1">
    <property type="nucleotide sequence ID" value="XM_001431616.1"/>
</dbReference>
<accession>A0C0D8</accession>
<gene>
    <name evidence="2" type="ORF">GSPATT00006108001</name>
</gene>
<dbReference type="InterPro" id="IPR038835">
    <property type="entry name" value="Giardin_beta-like"/>
</dbReference>
<evidence type="ECO:0000313" key="3">
    <source>
        <dbReference type="Proteomes" id="UP000000600"/>
    </source>
</evidence>
<name>A0C0D8_PARTE</name>
<sequence>MDPNAQINERYTKLQEKLGALQFEVDNTKDAKIDEIYDRINKAQSELKEIINNYSEQLGQLSGQFQELTKQFEKQNDQYSSSHEKKLKEIKNLENKLQKKLDDDVKANREQSEQVLSSYDQQVQDLLQQIGQEIKVKNQQVNIINTTLQNDLPALWQYNVQENQERVQEDQSIVKKASQEISKLFDQANQGKSQREDAEVGIFTMLKEVVIRVKSELEEERQLRMDGHEALLSILEEAYDKMEETHAKVQKQKAAFQESK</sequence>
<dbReference type="GeneID" id="5017437"/>
<evidence type="ECO:0000256" key="1">
    <source>
        <dbReference type="SAM" id="Coils"/>
    </source>
</evidence>
<protein>
    <submittedName>
        <fullName evidence="2">Uncharacterized protein</fullName>
    </submittedName>
</protein>
<dbReference type="PANTHER" id="PTHR37027:SF2">
    <property type="entry name" value="CHROMOSOME UNDETERMINED SCAFFOLD_148, WHOLE GENOME SHOTGUN SEQUENCE"/>
    <property type="match status" value="1"/>
</dbReference>
<keyword evidence="3" id="KW-1185">Reference proteome</keyword>
<dbReference type="OMA" id="QYSSSHD"/>
<dbReference type="KEGG" id="ptm:GSPATT00006108001"/>
<dbReference type="HOGENOM" id="CLU_1071399_0_0_1"/>
<dbReference type="PANTHER" id="PTHR37027">
    <property type="entry name" value="KDE4"/>
    <property type="match status" value="1"/>
</dbReference>
<dbReference type="OrthoDB" id="303021at2759"/>
<dbReference type="AlphaFoldDB" id="A0C0D8"/>
<feature type="coiled-coil region" evidence="1">
    <location>
        <begin position="4"/>
        <end position="129"/>
    </location>
</feature>
<proteinExistence type="predicted"/>
<keyword evidence="1" id="KW-0175">Coiled coil</keyword>
<dbReference type="Proteomes" id="UP000000600">
    <property type="component" value="Unassembled WGS sequence"/>
</dbReference>
<organism evidence="2 3">
    <name type="scientific">Paramecium tetraurelia</name>
    <dbReference type="NCBI Taxonomy" id="5888"/>
    <lineage>
        <taxon>Eukaryota</taxon>
        <taxon>Sar</taxon>
        <taxon>Alveolata</taxon>
        <taxon>Ciliophora</taxon>
        <taxon>Intramacronucleata</taxon>
        <taxon>Oligohymenophorea</taxon>
        <taxon>Peniculida</taxon>
        <taxon>Parameciidae</taxon>
        <taxon>Paramecium</taxon>
    </lineage>
</organism>
<reference evidence="2 3" key="1">
    <citation type="journal article" date="2006" name="Nature">
        <title>Global trends of whole-genome duplications revealed by the ciliate Paramecium tetraurelia.</title>
        <authorList>
            <consortium name="Genoscope"/>
            <person name="Aury J.-M."/>
            <person name="Jaillon O."/>
            <person name="Duret L."/>
            <person name="Noel B."/>
            <person name="Jubin C."/>
            <person name="Porcel B.M."/>
            <person name="Segurens B."/>
            <person name="Daubin V."/>
            <person name="Anthouard V."/>
            <person name="Aiach N."/>
            <person name="Arnaiz O."/>
            <person name="Billaut A."/>
            <person name="Beisson J."/>
            <person name="Blanc I."/>
            <person name="Bouhouche K."/>
            <person name="Camara F."/>
            <person name="Duharcourt S."/>
            <person name="Guigo R."/>
            <person name="Gogendeau D."/>
            <person name="Katinka M."/>
            <person name="Keller A.-M."/>
            <person name="Kissmehl R."/>
            <person name="Klotz C."/>
            <person name="Koll F."/>
            <person name="Le Moue A."/>
            <person name="Lepere C."/>
            <person name="Malinsky S."/>
            <person name="Nowacki M."/>
            <person name="Nowak J.K."/>
            <person name="Plattner H."/>
            <person name="Poulain J."/>
            <person name="Ruiz F."/>
            <person name="Serrano V."/>
            <person name="Zagulski M."/>
            <person name="Dessen P."/>
            <person name="Betermier M."/>
            <person name="Weissenbach J."/>
            <person name="Scarpelli C."/>
            <person name="Schachter V."/>
            <person name="Sperling L."/>
            <person name="Meyer E."/>
            <person name="Cohen J."/>
            <person name="Wincker P."/>
        </authorList>
    </citation>
    <scope>NUCLEOTIDE SEQUENCE [LARGE SCALE GENOMIC DNA]</scope>
    <source>
        <strain evidence="2 3">Stock d4-2</strain>
    </source>
</reference>
<dbReference type="EMBL" id="CT868030">
    <property type="protein sequence ID" value="CAK64255.1"/>
    <property type="molecule type" value="Genomic_DNA"/>
</dbReference>
<feature type="coiled-coil region" evidence="1">
    <location>
        <begin position="225"/>
        <end position="259"/>
    </location>
</feature>